<dbReference type="GO" id="GO:0016491">
    <property type="term" value="F:oxidoreductase activity"/>
    <property type="evidence" value="ECO:0007669"/>
    <property type="project" value="UniProtKB-KW"/>
</dbReference>
<dbReference type="InterPro" id="IPR013130">
    <property type="entry name" value="Fe3_Rdtase_TM_dom"/>
</dbReference>
<evidence type="ECO:0000259" key="14">
    <source>
        <dbReference type="PROSITE" id="PS51384"/>
    </source>
</evidence>
<feature type="domain" description="FAD-binding FR-type" evidence="14">
    <location>
        <begin position="198"/>
        <end position="298"/>
    </location>
</feature>
<dbReference type="InterPro" id="IPR017927">
    <property type="entry name" value="FAD-bd_FR_type"/>
</dbReference>
<dbReference type="AlphaFoldDB" id="A0A4T2C0T1"/>
<evidence type="ECO:0000256" key="1">
    <source>
        <dbReference type="ARBA" id="ARBA00001974"/>
    </source>
</evidence>
<gene>
    <name evidence="15" type="ORF">D4765_08645</name>
</gene>
<keyword evidence="6" id="KW-0479">Metal-binding</keyword>
<dbReference type="Proteomes" id="UP000306192">
    <property type="component" value="Unassembled WGS sequence"/>
</dbReference>
<feature type="transmembrane region" description="Helical" evidence="13">
    <location>
        <begin position="144"/>
        <end position="161"/>
    </location>
</feature>
<evidence type="ECO:0000256" key="11">
    <source>
        <dbReference type="ARBA" id="ARBA00023014"/>
    </source>
</evidence>
<keyword evidence="11" id="KW-0411">Iron-sulfur</keyword>
<keyword evidence="5" id="KW-0001">2Fe-2S</keyword>
<evidence type="ECO:0000256" key="3">
    <source>
        <dbReference type="ARBA" id="ARBA00022630"/>
    </source>
</evidence>
<dbReference type="Pfam" id="PF00175">
    <property type="entry name" value="NAD_binding_1"/>
    <property type="match status" value="1"/>
</dbReference>
<evidence type="ECO:0000313" key="16">
    <source>
        <dbReference type="Proteomes" id="UP000306192"/>
    </source>
</evidence>
<dbReference type="CDD" id="cd06198">
    <property type="entry name" value="FNR_like_3"/>
    <property type="match status" value="1"/>
</dbReference>
<dbReference type="Pfam" id="PF01794">
    <property type="entry name" value="Ferric_reduct"/>
    <property type="match status" value="1"/>
</dbReference>
<name>A0A4T2C0T1_9MICO</name>
<keyword evidence="8 13" id="KW-1133">Transmembrane helix</keyword>
<dbReference type="PANTHER" id="PTHR47354">
    <property type="entry name" value="NADH OXIDOREDUCTASE HCR"/>
    <property type="match status" value="1"/>
</dbReference>
<dbReference type="GO" id="GO:0016020">
    <property type="term" value="C:membrane"/>
    <property type="evidence" value="ECO:0007669"/>
    <property type="project" value="UniProtKB-SubCell"/>
</dbReference>
<evidence type="ECO:0000313" key="15">
    <source>
        <dbReference type="EMBL" id="TIH37082.1"/>
    </source>
</evidence>
<reference evidence="15 16" key="1">
    <citation type="journal article" date="2019" name="Microorganisms">
        <title>Systematic Affiliation and Genome Analysis of Subtercola vilae DB165(T) with Particular Emphasis on Cold Adaptation of an Isolate from a High-Altitude Cold Volcano Lake.</title>
        <authorList>
            <person name="Villalobos A.S."/>
            <person name="Wiese J."/>
            <person name="Imhoff J.F."/>
            <person name="Dorador C."/>
            <person name="Keller A."/>
            <person name="Hentschel U."/>
        </authorList>
    </citation>
    <scope>NUCLEOTIDE SEQUENCE [LARGE SCALE GENOMIC DNA]</scope>
    <source>
        <strain evidence="15 16">DB165</strain>
    </source>
</reference>
<evidence type="ECO:0000256" key="2">
    <source>
        <dbReference type="ARBA" id="ARBA00004141"/>
    </source>
</evidence>
<keyword evidence="3" id="KW-0285">Flavoprotein</keyword>
<proteinExistence type="predicted"/>
<dbReference type="GO" id="GO:0051537">
    <property type="term" value="F:2 iron, 2 sulfur cluster binding"/>
    <property type="evidence" value="ECO:0007669"/>
    <property type="project" value="UniProtKB-KW"/>
</dbReference>
<comment type="subcellular location">
    <subcellularLocation>
        <location evidence="2">Membrane</location>
        <topology evidence="2">Multi-pass membrane protein</topology>
    </subcellularLocation>
</comment>
<feature type="transmembrane region" description="Helical" evidence="13">
    <location>
        <begin position="28"/>
        <end position="50"/>
    </location>
</feature>
<evidence type="ECO:0000256" key="7">
    <source>
        <dbReference type="ARBA" id="ARBA00022827"/>
    </source>
</evidence>
<keyword evidence="9" id="KW-0560">Oxidoreductase</keyword>
<organism evidence="15 16">
    <name type="scientific">Subtercola vilae</name>
    <dbReference type="NCBI Taxonomy" id="2056433"/>
    <lineage>
        <taxon>Bacteria</taxon>
        <taxon>Bacillati</taxon>
        <taxon>Actinomycetota</taxon>
        <taxon>Actinomycetes</taxon>
        <taxon>Micrococcales</taxon>
        <taxon>Microbacteriaceae</taxon>
        <taxon>Subtercola</taxon>
    </lineage>
</organism>
<dbReference type="SUPFAM" id="SSF63380">
    <property type="entry name" value="Riboflavin synthase domain-like"/>
    <property type="match status" value="1"/>
</dbReference>
<evidence type="ECO:0000256" key="13">
    <source>
        <dbReference type="SAM" id="Phobius"/>
    </source>
</evidence>
<dbReference type="InterPro" id="IPR001433">
    <property type="entry name" value="OxRdtase_FAD/NAD-bd"/>
</dbReference>
<protein>
    <submittedName>
        <fullName evidence="15">Ferric reductase</fullName>
    </submittedName>
</protein>
<evidence type="ECO:0000256" key="9">
    <source>
        <dbReference type="ARBA" id="ARBA00023002"/>
    </source>
</evidence>
<dbReference type="PROSITE" id="PS51384">
    <property type="entry name" value="FAD_FR"/>
    <property type="match status" value="1"/>
</dbReference>
<keyword evidence="12 13" id="KW-0472">Membrane</keyword>
<dbReference type="GO" id="GO:0050660">
    <property type="term" value="F:flavin adenine dinucleotide binding"/>
    <property type="evidence" value="ECO:0007669"/>
    <property type="project" value="TreeGrafter"/>
</dbReference>
<evidence type="ECO:0000256" key="12">
    <source>
        <dbReference type="ARBA" id="ARBA00023136"/>
    </source>
</evidence>
<feature type="transmembrane region" description="Helical" evidence="13">
    <location>
        <begin position="111"/>
        <end position="132"/>
    </location>
</feature>
<evidence type="ECO:0000256" key="10">
    <source>
        <dbReference type="ARBA" id="ARBA00023004"/>
    </source>
</evidence>
<feature type="transmembrane region" description="Helical" evidence="13">
    <location>
        <begin position="173"/>
        <end position="192"/>
    </location>
</feature>
<keyword evidence="4 13" id="KW-0812">Transmembrane</keyword>
<dbReference type="InterPro" id="IPR017938">
    <property type="entry name" value="Riboflavin_synthase-like_b-brl"/>
</dbReference>
<dbReference type="Gene3D" id="2.40.30.10">
    <property type="entry name" value="Translation factors"/>
    <property type="match status" value="1"/>
</dbReference>
<accession>A0A4T2C0T1</accession>
<dbReference type="PANTHER" id="PTHR47354:SF8">
    <property type="entry name" value="1,2-PHENYLACETYL-COA EPOXIDASE, SUBUNIT E"/>
    <property type="match status" value="1"/>
</dbReference>
<dbReference type="Gene3D" id="3.40.50.80">
    <property type="entry name" value="Nucleotide-binding domain of ferredoxin-NADP reductase (FNR) module"/>
    <property type="match status" value="1"/>
</dbReference>
<evidence type="ECO:0000256" key="4">
    <source>
        <dbReference type="ARBA" id="ARBA00022692"/>
    </source>
</evidence>
<keyword evidence="16" id="KW-1185">Reference proteome</keyword>
<evidence type="ECO:0000256" key="8">
    <source>
        <dbReference type="ARBA" id="ARBA00022989"/>
    </source>
</evidence>
<keyword evidence="10" id="KW-0408">Iron</keyword>
<feature type="transmembrane region" description="Helical" evidence="13">
    <location>
        <begin position="71"/>
        <end position="91"/>
    </location>
</feature>
<comment type="cofactor">
    <cofactor evidence="1">
        <name>FAD</name>
        <dbReference type="ChEBI" id="CHEBI:57692"/>
    </cofactor>
</comment>
<dbReference type="GO" id="GO:0046872">
    <property type="term" value="F:metal ion binding"/>
    <property type="evidence" value="ECO:0007669"/>
    <property type="project" value="UniProtKB-KW"/>
</dbReference>
<dbReference type="SUPFAM" id="SSF52343">
    <property type="entry name" value="Ferredoxin reductase-like, C-terminal NADP-linked domain"/>
    <property type="match status" value="1"/>
</dbReference>
<sequence length="424" mass="46797">MTALVGGGVLSLSLAVLSAPTPLMLTLALAAHVFGLLAGYFVAVMLVLMSRAPLLEREIGADRLARWHGRLGRVFVATMIVHVVAATATWIALRHDTIIGGALNLMSLPWLWPALAATVLFVAVGALSIRAARRRLSYERWHSIHLLTYVAIALSFGHELAGPNLAGFLPAEVFWSLLYVYAFALVLRYRVLRPLEQTWRHRLRVETVLSEAPGVVSIVFRGHYVDDLHAVPGQFFRWRFLTRRTWLSAHPFSLSAPAQNNRLRITVKDLGSGSRLLHSITPGTLVLAEGPYGAMTSRRRTRPDVLLVAGGVGITPMRALFETLDADSGAITLLYRASTVDDIVFRDELEEIAAHRGVEIVWMIGRSSDPANRFSAERLTELIPNVRTRDVYLCASPALSDAARTALLATGLPRRHLHEEVFSF</sequence>
<comment type="caution">
    <text evidence="15">The sequence shown here is derived from an EMBL/GenBank/DDBJ whole genome shotgun (WGS) entry which is preliminary data.</text>
</comment>
<dbReference type="EMBL" id="QYRT01000013">
    <property type="protein sequence ID" value="TIH37082.1"/>
    <property type="molecule type" value="Genomic_DNA"/>
</dbReference>
<evidence type="ECO:0000256" key="6">
    <source>
        <dbReference type="ARBA" id="ARBA00022723"/>
    </source>
</evidence>
<evidence type="ECO:0000256" key="5">
    <source>
        <dbReference type="ARBA" id="ARBA00022714"/>
    </source>
</evidence>
<dbReference type="PRINTS" id="PR00410">
    <property type="entry name" value="PHEHYDRXLASE"/>
</dbReference>
<dbReference type="InterPro" id="IPR050415">
    <property type="entry name" value="MRET"/>
</dbReference>
<keyword evidence="7" id="KW-0274">FAD</keyword>
<dbReference type="InterPro" id="IPR039261">
    <property type="entry name" value="FNR_nucleotide-bd"/>
</dbReference>